<dbReference type="Proteomes" id="UP000322139">
    <property type="component" value="Unassembled WGS sequence"/>
</dbReference>
<evidence type="ECO:0000313" key="3">
    <source>
        <dbReference type="Proteomes" id="UP000322139"/>
    </source>
</evidence>
<reference evidence="2 3" key="1">
    <citation type="submission" date="2019-08" db="EMBL/GenBank/DDBJ databases">
        <title>Bacillus genomes from the desert of Cuatro Cienegas, Coahuila.</title>
        <authorList>
            <person name="Olmedo-Alvarez G."/>
        </authorList>
    </citation>
    <scope>NUCLEOTIDE SEQUENCE [LARGE SCALE GENOMIC DNA]</scope>
    <source>
        <strain evidence="2 3">CH446_14T</strain>
    </source>
</reference>
<dbReference type="Pfam" id="PF01381">
    <property type="entry name" value="HTH_3"/>
    <property type="match status" value="1"/>
</dbReference>
<organism evidence="2 3">
    <name type="scientific">Bacillus infantis</name>
    <dbReference type="NCBI Taxonomy" id="324767"/>
    <lineage>
        <taxon>Bacteria</taxon>
        <taxon>Bacillati</taxon>
        <taxon>Bacillota</taxon>
        <taxon>Bacilli</taxon>
        <taxon>Bacillales</taxon>
        <taxon>Bacillaceae</taxon>
        <taxon>Bacillus</taxon>
    </lineage>
</organism>
<dbReference type="InterPro" id="IPR010982">
    <property type="entry name" value="Lambda_DNA-bd_dom_sf"/>
</dbReference>
<dbReference type="CDD" id="cd00093">
    <property type="entry name" value="HTH_XRE"/>
    <property type="match status" value="1"/>
</dbReference>
<sequence>MRSKIGQLIDESPYKREYIRKKFNKSRNTISNWATGKSYPSVPEMFELAELLEVKIDDLYEVIKEEEY</sequence>
<comment type="caution">
    <text evidence="2">The sequence shown here is derived from an EMBL/GenBank/DDBJ whole genome shotgun (WGS) entry which is preliminary data.</text>
</comment>
<dbReference type="InterPro" id="IPR001387">
    <property type="entry name" value="Cro/C1-type_HTH"/>
</dbReference>
<dbReference type="AlphaFoldDB" id="A0A5D4RBX9"/>
<protein>
    <submittedName>
        <fullName evidence="2">Helix-turn-helix transcriptional regulator</fullName>
    </submittedName>
</protein>
<feature type="domain" description="HTH cro/C1-type" evidence="1">
    <location>
        <begin position="21"/>
        <end position="59"/>
    </location>
</feature>
<dbReference type="GO" id="GO:0003677">
    <property type="term" value="F:DNA binding"/>
    <property type="evidence" value="ECO:0007669"/>
    <property type="project" value="InterPro"/>
</dbReference>
<dbReference type="EMBL" id="VTER01000007">
    <property type="protein sequence ID" value="TYS47072.1"/>
    <property type="molecule type" value="Genomic_DNA"/>
</dbReference>
<name>A0A5D4RBX9_9BACI</name>
<accession>A0A5D4RBX9</accession>
<dbReference type="SUPFAM" id="SSF47413">
    <property type="entry name" value="lambda repressor-like DNA-binding domains"/>
    <property type="match status" value="1"/>
</dbReference>
<dbReference type="Gene3D" id="1.10.260.40">
    <property type="entry name" value="lambda repressor-like DNA-binding domains"/>
    <property type="match status" value="1"/>
</dbReference>
<gene>
    <name evidence="2" type="ORF">FZD51_14985</name>
</gene>
<evidence type="ECO:0000259" key="1">
    <source>
        <dbReference type="PROSITE" id="PS50943"/>
    </source>
</evidence>
<proteinExistence type="predicted"/>
<evidence type="ECO:0000313" key="2">
    <source>
        <dbReference type="EMBL" id="TYS47072.1"/>
    </source>
</evidence>
<dbReference type="PROSITE" id="PS50943">
    <property type="entry name" value="HTH_CROC1"/>
    <property type="match status" value="1"/>
</dbReference>